<dbReference type="InterPro" id="IPR055438">
    <property type="entry name" value="AstE_AspA_cat"/>
</dbReference>
<evidence type="ECO:0000313" key="7">
    <source>
        <dbReference type="EMBL" id="OGZ25858.1"/>
    </source>
</evidence>
<reference evidence="7 8" key="1">
    <citation type="journal article" date="2016" name="Nat. Commun.">
        <title>Thousands of microbial genomes shed light on interconnected biogeochemical processes in an aquifer system.</title>
        <authorList>
            <person name="Anantharaman K."/>
            <person name="Brown C.T."/>
            <person name="Hug L.A."/>
            <person name="Sharon I."/>
            <person name="Castelle C.J."/>
            <person name="Probst A.J."/>
            <person name="Thomas B.C."/>
            <person name="Singh A."/>
            <person name="Wilkins M.J."/>
            <person name="Karaoz U."/>
            <person name="Brodie E.L."/>
            <person name="Williams K.H."/>
            <person name="Hubbard S.S."/>
            <person name="Banfield J.F."/>
        </authorList>
    </citation>
    <scope>NUCLEOTIDE SEQUENCE [LARGE SCALE GENOMIC DNA]</scope>
</reference>
<evidence type="ECO:0000259" key="6">
    <source>
        <dbReference type="Pfam" id="PF24827"/>
    </source>
</evidence>
<proteinExistence type="predicted"/>
<comment type="cofactor">
    <cofactor evidence="1">
        <name>Zn(2+)</name>
        <dbReference type="ChEBI" id="CHEBI:29105"/>
    </cofactor>
</comment>
<evidence type="ECO:0000256" key="5">
    <source>
        <dbReference type="SAM" id="Phobius"/>
    </source>
</evidence>
<accession>A0A1G2EKS2</accession>
<keyword evidence="4" id="KW-0862">Zinc</keyword>
<dbReference type="Proteomes" id="UP000179122">
    <property type="component" value="Unassembled WGS sequence"/>
</dbReference>
<keyword evidence="5" id="KW-0812">Transmembrane</keyword>
<dbReference type="Gene3D" id="3.40.630.10">
    <property type="entry name" value="Zn peptidases"/>
    <property type="match status" value="1"/>
</dbReference>
<dbReference type="Pfam" id="PF24827">
    <property type="entry name" value="AstE_AspA_cat"/>
    <property type="match status" value="1"/>
</dbReference>
<organism evidence="7 8">
    <name type="scientific">Candidatus Nealsonbacteria bacterium RIFCSPLOWO2_12_FULL_39_31</name>
    <dbReference type="NCBI Taxonomy" id="1801676"/>
    <lineage>
        <taxon>Bacteria</taxon>
        <taxon>Candidatus Nealsoniibacteriota</taxon>
    </lineage>
</organism>
<keyword evidence="5" id="KW-0472">Membrane</keyword>
<evidence type="ECO:0000313" key="8">
    <source>
        <dbReference type="Proteomes" id="UP000179122"/>
    </source>
</evidence>
<feature type="domain" description="Succinylglutamate desuccinylase/Aspartoacylase catalytic" evidence="6">
    <location>
        <begin position="78"/>
        <end position="151"/>
    </location>
</feature>
<gene>
    <name evidence="7" type="ORF">A3F95_02820</name>
</gene>
<protein>
    <recommendedName>
        <fullName evidence="6">Succinylglutamate desuccinylase/Aspartoacylase catalytic domain-containing protein</fullName>
    </recommendedName>
</protein>
<evidence type="ECO:0000256" key="3">
    <source>
        <dbReference type="ARBA" id="ARBA00022801"/>
    </source>
</evidence>
<dbReference type="EMBL" id="MHML01000038">
    <property type="protein sequence ID" value="OGZ25858.1"/>
    <property type="molecule type" value="Genomic_DNA"/>
</dbReference>
<sequence length="284" mass="33761">MKKLFKLFYKYYLSPRPEVSPVKQDDFEMYVENFNFEKYRKNIFAFQNKFSIEAVKTIEYKNEVFEIFKIETRNKQAKKKLLVFAAVHGNEFATALVIPIFLADISSNPDFYREWQIRIISPINPVGLKCQSRYNKDGYDINRDFKKFETEDSKLQCNEIDVFKPDMLISLHEHPFKGFMFLCNDKVSRLLQKKILNKLKEKNILLCRTPFIVKIPGTKAGVMRIGVLLKVFRFIFGIYTLERYASKKNIENITSESYWNERDIEKRIFPHMLVLRSVVSDYGK</sequence>
<dbReference type="AlphaFoldDB" id="A0A1G2EKS2"/>
<evidence type="ECO:0000256" key="2">
    <source>
        <dbReference type="ARBA" id="ARBA00022723"/>
    </source>
</evidence>
<keyword evidence="2" id="KW-0479">Metal-binding</keyword>
<keyword evidence="5" id="KW-1133">Transmembrane helix</keyword>
<keyword evidence="3" id="KW-0378">Hydrolase</keyword>
<name>A0A1G2EKS2_9BACT</name>
<evidence type="ECO:0000256" key="1">
    <source>
        <dbReference type="ARBA" id="ARBA00001947"/>
    </source>
</evidence>
<evidence type="ECO:0000256" key="4">
    <source>
        <dbReference type="ARBA" id="ARBA00022833"/>
    </source>
</evidence>
<feature type="transmembrane region" description="Helical" evidence="5">
    <location>
        <begin position="81"/>
        <end position="102"/>
    </location>
</feature>
<dbReference type="SUPFAM" id="SSF53187">
    <property type="entry name" value="Zn-dependent exopeptidases"/>
    <property type="match status" value="1"/>
</dbReference>
<comment type="caution">
    <text evidence="7">The sequence shown here is derived from an EMBL/GenBank/DDBJ whole genome shotgun (WGS) entry which is preliminary data.</text>
</comment>
<dbReference type="GO" id="GO:0016788">
    <property type="term" value="F:hydrolase activity, acting on ester bonds"/>
    <property type="evidence" value="ECO:0007669"/>
    <property type="project" value="InterPro"/>
</dbReference>
<dbReference type="GO" id="GO:0046872">
    <property type="term" value="F:metal ion binding"/>
    <property type="evidence" value="ECO:0007669"/>
    <property type="project" value="UniProtKB-KW"/>
</dbReference>